<protein>
    <submittedName>
        <fullName evidence="5">Por secretion system C-terminal sorting domain-containing protein</fullName>
    </submittedName>
</protein>
<evidence type="ECO:0000259" key="3">
    <source>
        <dbReference type="Pfam" id="PF07593"/>
    </source>
</evidence>
<dbReference type="Gene3D" id="2.130.10.130">
    <property type="entry name" value="Integrin alpha, N-terminal"/>
    <property type="match status" value="2"/>
</dbReference>
<dbReference type="PANTHER" id="PTHR16026">
    <property type="entry name" value="CARTILAGE ACIDIC PROTEIN 1"/>
    <property type="match status" value="1"/>
</dbReference>
<dbReference type="InterPro" id="IPR028994">
    <property type="entry name" value="Integrin_alpha_N"/>
</dbReference>
<evidence type="ECO:0000256" key="1">
    <source>
        <dbReference type="ARBA" id="ARBA00022729"/>
    </source>
</evidence>
<dbReference type="Pfam" id="PF07593">
    <property type="entry name" value="UnbV_ASPIC"/>
    <property type="match status" value="1"/>
</dbReference>
<dbReference type="Proteomes" id="UP000198379">
    <property type="component" value="Unassembled WGS sequence"/>
</dbReference>
<proteinExistence type="predicted"/>
<organism evidence="5 6">
    <name type="scientific">Dokdonia pacifica</name>
    <dbReference type="NCBI Taxonomy" id="1627892"/>
    <lineage>
        <taxon>Bacteria</taxon>
        <taxon>Pseudomonadati</taxon>
        <taxon>Bacteroidota</taxon>
        <taxon>Flavobacteriia</taxon>
        <taxon>Flavobacteriales</taxon>
        <taxon>Flavobacteriaceae</taxon>
        <taxon>Dokdonia</taxon>
    </lineage>
</organism>
<feature type="domain" description="ASPIC/UnbV" evidence="3">
    <location>
        <begin position="416"/>
        <end position="486"/>
    </location>
</feature>
<dbReference type="SUPFAM" id="SSF69318">
    <property type="entry name" value="Integrin alpha N-terminal domain"/>
    <property type="match status" value="1"/>
</dbReference>
<dbReference type="InterPro" id="IPR027039">
    <property type="entry name" value="Crtac1"/>
</dbReference>
<dbReference type="Pfam" id="PF18962">
    <property type="entry name" value="Por_Secre_tail"/>
    <property type="match status" value="1"/>
</dbReference>
<feature type="domain" description="Secretion system C-terminal sorting" evidence="4">
    <location>
        <begin position="506"/>
        <end position="576"/>
    </location>
</feature>
<dbReference type="InterPro" id="IPR011519">
    <property type="entry name" value="UnbV_ASPIC"/>
</dbReference>
<keyword evidence="6" id="KW-1185">Reference proteome</keyword>
<accession>A0A238WM70</accession>
<gene>
    <name evidence="5" type="ORF">SAMN06265376_1011212</name>
</gene>
<dbReference type="InterPro" id="IPR026444">
    <property type="entry name" value="Secre_tail"/>
</dbReference>
<dbReference type="Pfam" id="PF13517">
    <property type="entry name" value="FG-GAP_3"/>
    <property type="match status" value="4"/>
</dbReference>
<dbReference type="NCBIfam" id="TIGR04183">
    <property type="entry name" value="Por_Secre_tail"/>
    <property type="match status" value="1"/>
</dbReference>
<name>A0A238WM70_9FLAO</name>
<dbReference type="InterPro" id="IPR013517">
    <property type="entry name" value="FG-GAP"/>
</dbReference>
<dbReference type="EMBL" id="FZNY01000001">
    <property type="protein sequence ID" value="SNR47481.1"/>
    <property type="molecule type" value="Genomic_DNA"/>
</dbReference>
<feature type="chain" id="PRO_5012602060" evidence="2">
    <location>
        <begin position="22"/>
        <end position="583"/>
    </location>
</feature>
<feature type="signal peptide" evidence="2">
    <location>
        <begin position="1"/>
        <end position="21"/>
    </location>
</feature>
<evidence type="ECO:0000259" key="4">
    <source>
        <dbReference type="Pfam" id="PF18962"/>
    </source>
</evidence>
<reference evidence="5 6" key="1">
    <citation type="submission" date="2017-06" db="EMBL/GenBank/DDBJ databases">
        <authorList>
            <person name="Kim H.J."/>
            <person name="Triplett B.A."/>
        </authorList>
    </citation>
    <scope>NUCLEOTIDE SEQUENCE [LARGE SCALE GENOMIC DNA]</scope>
    <source>
        <strain evidence="5 6">DSM 25597</strain>
    </source>
</reference>
<evidence type="ECO:0000256" key="2">
    <source>
        <dbReference type="SAM" id="SignalP"/>
    </source>
</evidence>
<dbReference type="PANTHER" id="PTHR16026:SF0">
    <property type="entry name" value="CARTILAGE ACIDIC PROTEIN 1"/>
    <property type="match status" value="1"/>
</dbReference>
<evidence type="ECO:0000313" key="5">
    <source>
        <dbReference type="EMBL" id="SNR47481.1"/>
    </source>
</evidence>
<keyword evidence="1 2" id="KW-0732">Signal</keyword>
<evidence type="ECO:0000313" key="6">
    <source>
        <dbReference type="Proteomes" id="UP000198379"/>
    </source>
</evidence>
<sequence length="583" mass="63934">MRLYYQLLLSTFICTSISIQAQSFEEVSVPGLTNVPTASRSANFIDVNGDGWDDIFISNGPFSGQNNMLFLNDQDNTFTAVSGEAIVLDNDRSDGASFADADNDGDLDAFVVTFGANGQGKKNYFYRNNGDGSFTYEPTIAMGIPLTYSEMANWIDVNNDQNLDLYFTNSVGNLRNLYFENQGDMSFESVTNLAITGEVRASRSIDWVDYDQDGDNDLFVTNEENSRNALYRNDGPNTFTQIFNLVIVDQTRNSAGSSWGDIDNDGDFDLFVANYGSSGQANQLFINNNGSFVEDTSSIIATPLTNSFGSSFGDIDNDGDLDLLVCNSFLAGQNTNFVYINDGAGNFSLDTTSSLANHQGWTFGTAFGDFDNDGWLDVILANTINESETNSLFRNTGSGNNWIKINLEGTDSNTSAVGAEVFLTSTINGQEVTQTRHIAAASGYCSQNSYSVHFGLGNSTIIDEIRIEWPSGLSESYVDVSVNEIYSYLEGATFSVNETNSIQPLIYPNPVKDLLHIVGLESLETSQNLSIQIYTTEGKLVQEEMHSKGIQTPIRVSKLASGTYIYTIVSDDKQMYSGRFIKQ</sequence>
<dbReference type="AlphaFoldDB" id="A0A238WM70"/>